<feature type="domain" description="C2" evidence="2">
    <location>
        <begin position="222"/>
        <end position="353"/>
    </location>
</feature>
<dbReference type="PROSITE" id="PS50004">
    <property type="entry name" value="C2"/>
    <property type="match status" value="1"/>
</dbReference>
<dbReference type="PANTHER" id="PTHR46980:SF2">
    <property type="entry name" value="TRICALBIN-1-RELATED"/>
    <property type="match status" value="1"/>
</dbReference>
<accession>A0A8J4LW21</accession>
<dbReference type="InterPro" id="IPR052455">
    <property type="entry name" value="Tricalbin_domain"/>
</dbReference>
<dbReference type="Pfam" id="PF00168">
    <property type="entry name" value="C2"/>
    <property type="match status" value="1"/>
</dbReference>
<feature type="region of interest" description="Disordered" evidence="1">
    <location>
        <begin position="24"/>
        <end position="59"/>
    </location>
</feature>
<dbReference type="EMBL" id="BNCQ01000044">
    <property type="protein sequence ID" value="GIM12506.1"/>
    <property type="molecule type" value="Genomic_DNA"/>
</dbReference>
<dbReference type="PANTHER" id="PTHR46980">
    <property type="entry name" value="TRICALBIN-1-RELATED"/>
    <property type="match status" value="1"/>
</dbReference>
<name>A0A8J4LW21_9CHLO</name>
<evidence type="ECO:0000256" key="1">
    <source>
        <dbReference type="SAM" id="MobiDB-lite"/>
    </source>
</evidence>
<dbReference type="SUPFAM" id="SSF49562">
    <property type="entry name" value="C2 domain (Calcium/lipid-binding domain, CaLB)"/>
    <property type="match status" value="1"/>
</dbReference>
<evidence type="ECO:0000259" key="2">
    <source>
        <dbReference type="PROSITE" id="PS50004"/>
    </source>
</evidence>
<feature type="non-terminal residue" evidence="3">
    <location>
        <position position="355"/>
    </location>
</feature>
<organism evidence="3 4">
    <name type="scientific">Volvox reticuliferus</name>
    <dbReference type="NCBI Taxonomy" id="1737510"/>
    <lineage>
        <taxon>Eukaryota</taxon>
        <taxon>Viridiplantae</taxon>
        <taxon>Chlorophyta</taxon>
        <taxon>core chlorophytes</taxon>
        <taxon>Chlorophyceae</taxon>
        <taxon>CS clade</taxon>
        <taxon>Chlamydomonadales</taxon>
        <taxon>Volvocaceae</taxon>
        <taxon>Volvox</taxon>
    </lineage>
</organism>
<dbReference type="InterPro" id="IPR000008">
    <property type="entry name" value="C2_dom"/>
</dbReference>
<dbReference type="Gene3D" id="2.60.40.150">
    <property type="entry name" value="C2 domain"/>
    <property type="match status" value="1"/>
</dbReference>
<comment type="caution">
    <text evidence="3">The sequence shown here is derived from an EMBL/GenBank/DDBJ whole genome shotgun (WGS) entry which is preliminary data.</text>
</comment>
<protein>
    <recommendedName>
        <fullName evidence="2">C2 domain-containing protein</fullName>
    </recommendedName>
</protein>
<evidence type="ECO:0000313" key="4">
    <source>
        <dbReference type="Proteomes" id="UP000722791"/>
    </source>
</evidence>
<dbReference type="InterPro" id="IPR035892">
    <property type="entry name" value="C2_domain_sf"/>
</dbReference>
<sequence>MADDIKVINADDLLKGVKLTFHGQAPGDAAPTEVQNSKGGGPRTAEKTQLAPPAGKKPAVPAITVAPPPAPKNIEVNAAAKAGTPNGAAAAAPSSLLEGIAASLSEQYHSSEWVVPPGQPNDWRFMLAVCRAALVAWFNPASTLIERLALTEAVGRAFGLDEHALEQAVAESLITNAQIPYQLAVQHAALNGNVFSVGPGSFPPDHAGRAAYLEFRREAMVEAEQLLQQQLGLPEFNGLLQVEVVGATGLKVNRPKSGSKQLLPYTAVWLSDGGRNRRGERLFTQVATDPERPVWIQQLPPMTVASPDSELVVQVRCTHDGNRPSRVDPVLGRVAVRLAGLTPGLSQQVHLRLYG</sequence>
<reference evidence="3" key="1">
    <citation type="journal article" date="2021" name="Proc. Natl. Acad. Sci. U.S.A.">
        <title>Three genomes in the algal genus Volvox reveal the fate of a haploid sex-determining region after a transition to homothallism.</title>
        <authorList>
            <person name="Yamamoto K."/>
            <person name="Hamaji T."/>
            <person name="Kawai-Toyooka H."/>
            <person name="Matsuzaki R."/>
            <person name="Takahashi F."/>
            <person name="Nishimura Y."/>
            <person name="Kawachi M."/>
            <person name="Noguchi H."/>
            <person name="Minakuchi Y."/>
            <person name="Umen J.G."/>
            <person name="Toyoda A."/>
            <person name="Nozaki H."/>
        </authorList>
    </citation>
    <scope>NUCLEOTIDE SEQUENCE</scope>
    <source>
        <strain evidence="3">NIES-3785</strain>
    </source>
</reference>
<dbReference type="Proteomes" id="UP000722791">
    <property type="component" value="Unassembled WGS sequence"/>
</dbReference>
<dbReference type="AlphaFoldDB" id="A0A8J4LW21"/>
<gene>
    <name evidence="3" type="ORF">Vretimale_15835</name>
</gene>
<proteinExistence type="predicted"/>
<evidence type="ECO:0000313" key="3">
    <source>
        <dbReference type="EMBL" id="GIM12506.1"/>
    </source>
</evidence>